<dbReference type="EMBL" id="MU167219">
    <property type="protein sequence ID" value="KAG0150501.1"/>
    <property type="molecule type" value="Genomic_DNA"/>
</dbReference>
<sequence>MDVDVNWSTKITVLRPVSVQLTTVDLMGTGWSNGGPSCDHQIDHSQLAGARLEVDGGIQRLQVGTEQS</sequence>
<keyword evidence="2" id="KW-1185">Reference proteome</keyword>
<protein>
    <submittedName>
        <fullName evidence="1">Uncharacterized protein</fullName>
    </submittedName>
</protein>
<dbReference type="Proteomes" id="UP000886653">
    <property type="component" value="Unassembled WGS sequence"/>
</dbReference>
<accession>A0A9P6TFC6</accession>
<name>A0A9P6TFC6_9BASI</name>
<proteinExistence type="predicted"/>
<evidence type="ECO:0000313" key="1">
    <source>
        <dbReference type="EMBL" id="KAG0150501.1"/>
    </source>
</evidence>
<comment type="caution">
    <text evidence="1">The sequence shown here is derived from an EMBL/GenBank/DDBJ whole genome shotgun (WGS) entry which is preliminary data.</text>
</comment>
<reference evidence="1" key="1">
    <citation type="submission" date="2013-11" db="EMBL/GenBank/DDBJ databases">
        <title>Genome sequence of the fusiform rust pathogen reveals effectors for host alternation and coevolution with pine.</title>
        <authorList>
            <consortium name="DOE Joint Genome Institute"/>
            <person name="Smith K."/>
            <person name="Pendleton A."/>
            <person name="Kubisiak T."/>
            <person name="Anderson C."/>
            <person name="Salamov A."/>
            <person name="Aerts A."/>
            <person name="Riley R."/>
            <person name="Clum A."/>
            <person name="Lindquist E."/>
            <person name="Ence D."/>
            <person name="Campbell M."/>
            <person name="Kronenberg Z."/>
            <person name="Feau N."/>
            <person name="Dhillon B."/>
            <person name="Hamelin R."/>
            <person name="Burleigh J."/>
            <person name="Smith J."/>
            <person name="Yandell M."/>
            <person name="Nelson C."/>
            <person name="Grigoriev I."/>
            <person name="Davis J."/>
        </authorList>
    </citation>
    <scope>NUCLEOTIDE SEQUENCE</scope>
    <source>
        <strain evidence="1">G11</strain>
    </source>
</reference>
<dbReference type="AlphaFoldDB" id="A0A9P6TFC6"/>
<evidence type="ECO:0000313" key="2">
    <source>
        <dbReference type="Proteomes" id="UP000886653"/>
    </source>
</evidence>
<gene>
    <name evidence="1" type="ORF">CROQUDRAFT_88021</name>
</gene>
<organism evidence="1 2">
    <name type="scientific">Cronartium quercuum f. sp. fusiforme G11</name>
    <dbReference type="NCBI Taxonomy" id="708437"/>
    <lineage>
        <taxon>Eukaryota</taxon>
        <taxon>Fungi</taxon>
        <taxon>Dikarya</taxon>
        <taxon>Basidiomycota</taxon>
        <taxon>Pucciniomycotina</taxon>
        <taxon>Pucciniomycetes</taxon>
        <taxon>Pucciniales</taxon>
        <taxon>Coleosporiaceae</taxon>
        <taxon>Cronartium</taxon>
    </lineage>
</organism>